<dbReference type="HAMAP" id="MF_02020">
    <property type="entry name" value="Mpl"/>
    <property type="match status" value="1"/>
</dbReference>
<comment type="similarity">
    <text evidence="9">Belongs to the MurCDEF family. Mpl subfamily.</text>
</comment>
<dbReference type="EC" id="6.3.2.45" evidence="9"/>
<keyword evidence="6 9" id="KW-0573">Peptidoglycan synthesis</keyword>
<dbReference type="InterPro" id="IPR036615">
    <property type="entry name" value="Mur_ligase_C_dom_sf"/>
</dbReference>
<dbReference type="SUPFAM" id="SSF53244">
    <property type="entry name" value="MurD-like peptide ligases, peptide-binding domain"/>
    <property type="match status" value="1"/>
</dbReference>
<dbReference type="Gene3D" id="3.40.1190.10">
    <property type="entry name" value="Mur-like, catalytic domain"/>
    <property type="match status" value="1"/>
</dbReference>
<keyword evidence="2 9" id="KW-0132">Cell division</keyword>
<evidence type="ECO:0000256" key="1">
    <source>
        <dbReference type="ARBA" id="ARBA00022598"/>
    </source>
</evidence>
<dbReference type="InterPro" id="IPR036565">
    <property type="entry name" value="Mur-like_cat_sf"/>
</dbReference>
<evidence type="ECO:0000313" key="13">
    <source>
        <dbReference type="EMBL" id="UUD63051.1"/>
    </source>
</evidence>
<dbReference type="Pfam" id="PF08245">
    <property type="entry name" value="Mur_ligase_M"/>
    <property type="match status" value="1"/>
</dbReference>
<proteinExistence type="inferred from homology"/>
<keyword evidence="8 9" id="KW-0961">Cell wall biogenesis/degradation</keyword>
<dbReference type="InterPro" id="IPR050061">
    <property type="entry name" value="MurCDEF_pg_biosynth"/>
</dbReference>
<keyword evidence="9" id="KW-0460">Magnesium</keyword>
<keyword evidence="5 9" id="KW-0133">Cell shape</keyword>
<dbReference type="EMBL" id="CP076114">
    <property type="protein sequence ID" value="UUD63051.1"/>
    <property type="molecule type" value="Genomic_DNA"/>
</dbReference>
<feature type="domain" description="Mur ligase N-terminal catalytic" evidence="10">
    <location>
        <begin position="2"/>
        <end position="99"/>
    </location>
</feature>
<evidence type="ECO:0000256" key="7">
    <source>
        <dbReference type="ARBA" id="ARBA00023306"/>
    </source>
</evidence>
<dbReference type="InterPro" id="IPR013221">
    <property type="entry name" value="Mur_ligase_cen"/>
</dbReference>
<dbReference type="GO" id="GO:0106418">
    <property type="term" value="F:UDP-N-acetylmuramate-L-alanyl-gamma-D-glutamyl-meso-2,6-diaminoheptanedioate ligase activity"/>
    <property type="evidence" value="ECO:0007669"/>
    <property type="project" value="UniProtKB-EC"/>
</dbReference>
<keyword evidence="7 9" id="KW-0131">Cell cycle</keyword>
<comment type="function">
    <text evidence="9">Reutilizes the intact tripeptide L-alanyl-gamma-D-glutamyl-meso-diaminopimelate by linking it to UDP-N-acetylmuramate.</text>
</comment>
<evidence type="ECO:0000256" key="2">
    <source>
        <dbReference type="ARBA" id="ARBA00022618"/>
    </source>
</evidence>
<evidence type="ECO:0000256" key="6">
    <source>
        <dbReference type="ARBA" id="ARBA00022984"/>
    </source>
</evidence>
<evidence type="ECO:0000256" key="3">
    <source>
        <dbReference type="ARBA" id="ARBA00022741"/>
    </source>
</evidence>
<dbReference type="Proteomes" id="UP000887421">
    <property type="component" value="Chromosome"/>
</dbReference>
<dbReference type="InterPro" id="IPR005757">
    <property type="entry name" value="Mpl"/>
</dbReference>
<feature type="binding site" evidence="9">
    <location>
        <begin position="110"/>
        <end position="116"/>
    </location>
    <ligand>
        <name>ATP</name>
        <dbReference type="ChEBI" id="CHEBI:30616"/>
    </ligand>
</feature>
<dbReference type="SUPFAM" id="SSF51984">
    <property type="entry name" value="MurCD N-terminal domain"/>
    <property type="match status" value="1"/>
</dbReference>
<dbReference type="Gene3D" id="3.90.190.20">
    <property type="entry name" value="Mur ligase, C-terminal domain"/>
    <property type="match status" value="1"/>
</dbReference>
<dbReference type="Gene3D" id="3.40.50.720">
    <property type="entry name" value="NAD(P)-binding Rossmann-like Domain"/>
    <property type="match status" value="1"/>
</dbReference>
<evidence type="ECO:0000313" key="14">
    <source>
        <dbReference type="Proteomes" id="UP000887421"/>
    </source>
</evidence>
<dbReference type="Pfam" id="PF02875">
    <property type="entry name" value="Mur_ligase_C"/>
    <property type="match status" value="1"/>
</dbReference>
<dbReference type="PANTHER" id="PTHR43445">
    <property type="entry name" value="UDP-N-ACETYLMURAMATE--L-ALANINE LIGASE-RELATED"/>
    <property type="match status" value="1"/>
</dbReference>
<dbReference type="NCBIfam" id="TIGR01081">
    <property type="entry name" value="mpl"/>
    <property type="match status" value="1"/>
</dbReference>
<keyword evidence="1 9" id="KW-0436">Ligase</keyword>
<protein>
    <recommendedName>
        <fullName evidence="9">UDP-N-acetylmuramate--L-alanyl-gamma-D-glutamyl-meso-2,6-diaminoheptandioate ligase</fullName>
        <ecNumber evidence="9">6.3.2.45</ecNumber>
    </recommendedName>
    <alternativeName>
        <fullName evidence="9">Murein peptide ligase</fullName>
    </alternativeName>
    <alternativeName>
        <fullName evidence="9">UDP-N-acetylmuramate:L-alanyl-gamma-D-glutamyl-meso-diaminopimelate ligase</fullName>
    </alternativeName>
</protein>
<evidence type="ECO:0000256" key="9">
    <source>
        <dbReference type="HAMAP-Rule" id="MF_02020"/>
    </source>
</evidence>
<evidence type="ECO:0000259" key="10">
    <source>
        <dbReference type="Pfam" id="PF01225"/>
    </source>
</evidence>
<evidence type="ECO:0000256" key="8">
    <source>
        <dbReference type="ARBA" id="ARBA00023316"/>
    </source>
</evidence>
<name>A0ABY5J4S6_9GAMM</name>
<dbReference type="Pfam" id="PF01225">
    <property type="entry name" value="Mur_ligase"/>
    <property type="match status" value="1"/>
</dbReference>
<keyword evidence="4 9" id="KW-0067">ATP-binding</keyword>
<dbReference type="InterPro" id="IPR000713">
    <property type="entry name" value="Mur_ligase_N"/>
</dbReference>
<keyword evidence="14" id="KW-1185">Reference proteome</keyword>
<keyword evidence="3 9" id="KW-0547">Nucleotide-binding</keyword>
<dbReference type="RefSeq" id="WP_070882703.1">
    <property type="nucleotide sequence ID" value="NZ_CP076114.1"/>
</dbReference>
<comment type="pathway">
    <text evidence="9">Cell wall biogenesis; peptidoglycan recycling.</text>
</comment>
<comment type="cofactor">
    <cofactor evidence="9">
        <name>Mg(2+)</name>
        <dbReference type="ChEBI" id="CHEBI:18420"/>
    </cofactor>
</comment>
<evidence type="ECO:0000256" key="5">
    <source>
        <dbReference type="ARBA" id="ARBA00022960"/>
    </source>
</evidence>
<gene>
    <name evidence="9 13" type="primary">mpl</name>
    <name evidence="13" type="ORF">D16iCDA_15275</name>
</gene>
<evidence type="ECO:0000259" key="11">
    <source>
        <dbReference type="Pfam" id="PF02875"/>
    </source>
</evidence>
<accession>A0ABY5J4S6</accession>
<dbReference type="InterPro" id="IPR004101">
    <property type="entry name" value="Mur_ligase_C"/>
</dbReference>
<organism evidence="13 14">
    <name type="scientific">Phytopseudomonas seleniipraecipitans</name>
    <dbReference type="NCBI Taxonomy" id="640205"/>
    <lineage>
        <taxon>Bacteria</taxon>
        <taxon>Pseudomonadati</taxon>
        <taxon>Pseudomonadota</taxon>
        <taxon>Gammaproteobacteria</taxon>
        <taxon>Pseudomonadales</taxon>
        <taxon>Pseudomonadaceae</taxon>
        <taxon>Phytopseudomonas</taxon>
    </lineage>
</organism>
<dbReference type="PANTHER" id="PTHR43445:SF5">
    <property type="entry name" value="UDP-N-ACETYLMURAMATE--L-ALANYL-GAMMA-D-GLUTAMYL-MESO-2,6-DIAMINOHEPTANDIOATE LIGASE"/>
    <property type="match status" value="1"/>
</dbReference>
<dbReference type="SUPFAM" id="SSF53623">
    <property type="entry name" value="MurD-like peptide ligases, catalytic domain"/>
    <property type="match status" value="1"/>
</dbReference>
<sequence>MHIHILGICGTFMGSLAVLAKDLGHRVTGSDANVYPPMSTQLEAQGIELMQGYDPAHLQPAPDLVVVGNAMSRGNPAVEYVLNKGLPYVSGPQWLADHVLQGRWVMAVAGTHGKTSSSSMLAWVLEHAGMAPGFLIGGVPQNFGISARLGDTPFFVVEADEYDSAFFDKRSKFVHYRPRTAILNNLEFDHADIFPDLAAIERQFHHLVRIIPSEGLVIHPASETALARVIEMGCWTPVQTTGAGGQWQARLLAADGSRFEVSFDGKVEGVVDWGLTGQHNVANALAVLAAARHVGVVPALGIEALGQFINAKRRMEKVAEVGGVTIYDDFAHHPTAIATTLDGLRKRVVDEQIIAVIEPRSNSMKLGAHRDGLAESAQQADAVFWYAPPNLGWDLAATVAGATNPTQVCDSLEAIIAGVKAQVRPGTQVVIMSNGGFGGLHGKLAVALEA</sequence>
<evidence type="ECO:0000256" key="4">
    <source>
        <dbReference type="ARBA" id="ARBA00022840"/>
    </source>
</evidence>
<feature type="domain" description="Mur ligase central" evidence="12">
    <location>
        <begin position="108"/>
        <end position="291"/>
    </location>
</feature>
<feature type="domain" description="Mur ligase C-terminal" evidence="11">
    <location>
        <begin position="313"/>
        <end position="435"/>
    </location>
</feature>
<evidence type="ECO:0000259" key="12">
    <source>
        <dbReference type="Pfam" id="PF08245"/>
    </source>
</evidence>
<reference evidence="13" key="1">
    <citation type="submission" date="2021-05" db="EMBL/GenBank/DDBJ databases">
        <title>Complete genome sequence of Pseudomonas seleniipraecipitans strain D1-6.</title>
        <authorList>
            <person name="Lafi F."/>
            <person name="Eida A."/>
            <person name="Alam I."/>
            <person name="Hert H."/>
            <person name="Saad M."/>
        </authorList>
    </citation>
    <scope>NUCLEOTIDE SEQUENCE</scope>
    <source>
        <strain evidence="13">D1-6</strain>
    </source>
</reference>
<comment type="catalytic activity">
    <reaction evidence="9">
        <text>UDP-N-acetyl-alpha-D-muramate + L-alanyl-gamma-D-glutamyl-meso-2,6-diaminopimelate + ATP = UDP-N-acetyl-alpha-D-muramoyl-L-alanyl-gamma-D-glutamyl-meso-2,6-diaminopimelate + ADP + phosphate + H(+)</text>
        <dbReference type="Rhea" id="RHEA:29563"/>
        <dbReference type="ChEBI" id="CHEBI:15378"/>
        <dbReference type="ChEBI" id="CHEBI:30616"/>
        <dbReference type="ChEBI" id="CHEBI:43474"/>
        <dbReference type="ChEBI" id="CHEBI:61401"/>
        <dbReference type="ChEBI" id="CHEBI:70757"/>
        <dbReference type="ChEBI" id="CHEBI:83905"/>
        <dbReference type="ChEBI" id="CHEBI:456216"/>
        <dbReference type="EC" id="6.3.2.45"/>
    </reaction>
</comment>